<dbReference type="OrthoDB" id="9980809at2"/>
<evidence type="ECO:0000313" key="2">
    <source>
        <dbReference type="EMBL" id="TGE29825.1"/>
    </source>
</evidence>
<dbReference type="AlphaFoldDB" id="A0A4Z0QJF1"/>
<dbReference type="InterPro" id="IPR013619">
    <property type="entry name" value="DUF1737"/>
</dbReference>
<sequence length="59" mass="6563">MMDEKRIVNYTVATERTPVLLANTVKGLIAHGWMPLGGVSITSEPDRYTLAQALVKYLE</sequence>
<dbReference type="Proteomes" id="UP000298471">
    <property type="component" value="Unassembled WGS sequence"/>
</dbReference>
<comment type="caution">
    <text evidence="2">The sequence shown here is derived from an EMBL/GenBank/DDBJ whole genome shotgun (WGS) entry which is preliminary data.</text>
</comment>
<evidence type="ECO:0000259" key="1">
    <source>
        <dbReference type="Pfam" id="PF08410"/>
    </source>
</evidence>
<protein>
    <submittedName>
        <fullName evidence="2">DUF1737 domain-containing protein</fullName>
    </submittedName>
</protein>
<organism evidence="2 3">
    <name type="scientific">Hymenobacter metallicola</name>
    <dbReference type="NCBI Taxonomy" id="2563114"/>
    <lineage>
        <taxon>Bacteria</taxon>
        <taxon>Pseudomonadati</taxon>
        <taxon>Bacteroidota</taxon>
        <taxon>Cytophagia</taxon>
        <taxon>Cytophagales</taxon>
        <taxon>Hymenobacteraceae</taxon>
        <taxon>Hymenobacter</taxon>
    </lineage>
</organism>
<accession>A0A4Z0QJF1</accession>
<dbReference type="EMBL" id="SRMB01000001">
    <property type="protein sequence ID" value="TGE29825.1"/>
    <property type="molecule type" value="Genomic_DNA"/>
</dbReference>
<reference evidence="2 3" key="1">
    <citation type="submission" date="2019-04" db="EMBL/GenBank/DDBJ databases">
        <authorList>
            <person name="Feng G."/>
            <person name="Zhang J."/>
            <person name="Zhu H."/>
        </authorList>
    </citation>
    <scope>NUCLEOTIDE SEQUENCE [LARGE SCALE GENOMIC DNA]</scope>
    <source>
        <strain evidence="2 3">9PBR-1</strain>
    </source>
</reference>
<gene>
    <name evidence="2" type="ORF">E5K02_10300</name>
</gene>
<evidence type="ECO:0000313" key="3">
    <source>
        <dbReference type="Proteomes" id="UP000298471"/>
    </source>
</evidence>
<feature type="domain" description="DUF1737" evidence="1">
    <location>
        <begin position="10"/>
        <end position="56"/>
    </location>
</feature>
<proteinExistence type="predicted"/>
<keyword evidence="3" id="KW-1185">Reference proteome</keyword>
<name>A0A4Z0QJF1_9BACT</name>
<dbReference type="Pfam" id="PF08410">
    <property type="entry name" value="DUF1737"/>
    <property type="match status" value="1"/>
</dbReference>